<dbReference type="SUPFAM" id="SSF53756">
    <property type="entry name" value="UDP-Glycosyltransferase/glycogen phosphorylase"/>
    <property type="match status" value="1"/>
</dbReference>
<gene>
    <name evidence="2" type="ORF">FJQ55_12410</name>
</gene>
<dbReference type="EMBL" id="VFYP01000001">
    <property type="protein sequence ID" value="TPP11565.1"/>
    <property type="molecule type" value="Genomic_DNA"/>
</dbReference>
<protein>
    <submittedName>
        <fullName evidence="2">Glycosyltransferase</fullName>
    </submittedName>
</protein>
<dbReference type="Gene3D" id="3.40.50.2000">
    <property type="entry name" value="Glycogen Phosphorylase B"/>
    <property type="match status" value="2"/>
</dbReference>
<dbReference type="OrthoDB" id="529131at2"/>
<dbReference type="AlphaFoldDB" id="A0A504ULH6"/>
<organism evidence="2 3">
    <name type="scientific">Rhizobium glycinendophyticum</name>
    <dbReference type="NCBI Taxonomy" id="2589807"/>
    <lineage>
        <taxon>Bacteria</taxon>
        <taxon>Pseudomonadati</taxon>
        <taxon>Pseudomonadota</taxon>
        <taxon>Alphaproteobacteria</taxon>
        <taxon>Hyphomicrobiales</taxon>
        <taxon>Rhizobiaceae</taxon>
        <taxon>Rhizobium/Agrobacterium group</taxon>
        <taxon>Rhizobium</taxon>
    </lineage>
</organism>
<dbReference type="Pfam" id="PF00534">
    <property type="entry name" value="Glycos_transf_1"/>
    <property type="match status" value="1"/>
</dbReference>
<evidence type="ECO:0000259" key="1">
    <source>
        <dbReference type="Pfam" id="PF00534"/>
    </source>
</evidence>
<name>A0A504ULH6_9HYPH</name>
<dbReference type="InterPro" id="IPR001296">
    <property type="entry name" value="Glyco_trans_1"/>
</dbReference>
<sequence>MKVFHYHFGKDGGAERFFVHLVNALAKRGVEQTAVIRPDRLWRKDIENACEIIESNFRNLSPDRLLLPIRVRMMAERQKPDGLMSWATRASRLMPAYKGCVKLSRLGDFPTNLSYFKNTDILVCNTPAIGDHVRKLGWTRGVEVISNFTDTEIVSPIDRATVSTPEDVPVVMSMGRFVRRKGFHTLIEAVSRLSPEVHLWLAGDGEEADSLKRLAADLGMTGRVRFLGWQKDTRPYVAACDVFVMPSSHEPLGNVILEAWAQRKPVVSSRSEGPSWFMRDGENGLLVDIGSVDGFATAIRALLDQPALASAMGEGGHATLIGQFSEEAVASAYIGLFDRGVMTRA</sequence>
<dbReference type="GO" id="GO:0016757">
    <property type="term" value="F:glycosyltransferase activity"/>
    <property type="evidence" value="ECO:0007669"/>
    <property type="project" value="InterPro"/>
</dbReference>
<accession>A0A504ULH6</accession>
<dbReference type="CDD" id="cd03811">
    <property type="entry name" value="GT4_GT28_WabH-like"/>
    <property type="match status" value="1"/>
</dbReference>
<feature type="domain" description="Glycosyl transferase family 1" evidence="1">
    <location>
        <begin position="158"/>
        <end position="316"/>
    </location>
</feature>
<dbReference type="PANTHER" id="PTHR12526">
    <property type="entry name" value="GLYCOSYLTRANSFERASE"/>
    <property type="match status" value="1"/>
</dbReference>
<evidence type="ECO:0000313" key="3">
    <source>
        <dbReference type="Proteomes" id="UP000316429"/>
    </source>
</evidence>
<reference evidence="2 3" key="1">
    <citation type="submission" date="2019-06" db="EMBL/GenBank/DDBJ databases">
        <title>Rhizobium sp. CL12 isolated from roots of soybean.</title>
        <authorList>
            <person name="Wang C."/>
        </authorList>
    </citation>
    <scope>NUCLEOTIDE SEQUENCE [LARGE SCALE GENOMIC DNA]</scope>
    <source>
        <strain evidence="2 3">CL12</strain>
    </source>
</reference>
<keyword evidence="2" id="KW-0808">Transferase</keyword>
<keyword evidence="3" id="KW-1185">Reference proteome</keyword>
<evidence type="ECO:0000313" key="2">
    <source>
        <dbReference type="EMBL" id="TPP11565.1"/>
    </source>
</evidence>
<dbReference type="Proteomes" id="UP000316429">
    <property type="component" value="Unassembled WGS sequence"/>
</dbReference>
<proteinExistence type="predicted"/>
<dbReference type="RefSeq" id="WP_140828298.1">
    <property type="nucleotide sequence ID" value="NZ_VFYP01000001.1"/>
</dbReference>
<comment type="caution">
    <text evidence="2">The sequence shown here is derived from an EMBL/GenBank/DDBJ whole genome shotgun (WGS) entry which is preliminary data.</text>
</comment>